<dbReference type="STRING" id="596315.HMPREF0634_0835"/>
<dbReference type="PANTHER" id="PTHR48085">
    <property type="entry name" value="CADMIUM/ZINC-TRANSPORTING ATPASE HMA2-RELATED"/>
    <property type="match status" value="1"/>
</dbReference>
<dbReference type="PRINTS" id="PR00119">
    <property type="entry name" value="CATATPASE"/>
</dbReference>
<dbReference type="InterPro" id="IPR036412">
    <property type="entry name" value="HAD-like_sf"/>
</dbReference>
<dbReference type="GO" id="GO:0046872">
    <property type="term" value="F:metal ion binding"/>
    <property type="evidence" value="ECO:0007669"/>
    <property type="project" value="UniProtKB-KW"/>
</dbReference>
<keyword evidence="6 10" id="KW-1133">Transmembrane helix</keyword>
<gene>
    <name evidence="12" type="ORF">HMPREF0634_0835</name>
</gene>
<keyword evidence="12" id="KW-0378">Hydrolase</keyword>
<keyword evidence="5" id="KW-1278">Translocase</keyword>
<proteinExistence type="inferred from homology"/>
<dbReference type="SFLD" id="SFLDG00002">
    <property type="entry name" value="C1.7:_P-type_atpase_like"/>
    <property type="match status" value="1"/>
</dbReference>
<comment type="catalytic activity">
    <reaction evidence="9">
        <text>Cd(2+)(in) + ATP + H2O = Cd(2+)(out) + ADP + phosphate + H(+)</text>
        <dbReference type="Rhea" id="RHEA:12132"/>
        <dbReference type="ChEBI" id="CHEBI:15377"/>
        <dbReference type="ChEBI" id="CHEBI:15378"/>
        <dbReference type="ChEBI" id="CHEBI:30616"/>
        <dbReference type="ChEBI" id="CHEBI:43474"/>
        <dbReference type="ChEBI" id="CHEBI:48775"/>
        <dbReference type="ChEBI" id="CHEBI:456216"/>
        <dbReference type="EC" id="7.2.2.21"/>
    </reaction>
</comment>
<dbReference type="InterPro" id="IPR008250">
    <property type="entry name" value="ATPase_P-typ_transduc_dom_A_sf"/>
</dbReference>
<keyword evidence="10" id="KW-0067">ATP-binding</keyword>
<keyword evidence="7 10" id="KW-0472">Membrane</keyword>
<dbReference type="eggNOG" id="COG2217">
    <property type="taxonomic scope" value="Bacteria"/>
</dbReference>
<dbReference type="Pfam" id="PF00122">
    <property type="entry name" value="E1-E2_ATPase"/>
    <property type="match status" value="1"/>
</dbReference>
<comment type="similarity">
    <text evidence="2 10">Belongs to the cation transport ATPase (P-type) (TC 3.A.3) family. Type IB subfamily.</text>
</comment>
<evidence type="ECO:0000259" key="11">
    <source>
        <dbReference type="Pfam" id="PF00122"/>
    </source>
</evidence>
<dbReference type="InterPro" id="IPR051014">
    <property type="entry name" value="Cation_Transport_ATPase_IB"/>
</dbReference>
<dbReference type="InterPro" id="IPR018303">
    <property type="entry name" value="ATPase_P-typ_P_site"/>
</dbReference>
<keyword evidence="10" id="KW-0479">Metal-binding</keyword>
<evidence type="ECO:0000256" key="9">
    <source>
        <dbReference type="ARBA" id="ARBA00049338"/>
    </source>
</evidence>
<dbReference type="InterPro" id="IPR023299">
    <property type="entry name" value="ATPase_P-typ_cyto_dom_N"/>
</dbReference>
<dbReference type="SUPFAM" id="SSF56784">
    <property type="entry name" value="HAD-like"/>
    <property type="match status" value="1"/>
</dbReference>
<dbReference type="GO" id="GO:0016887">
    <property type="term" value="F:ATP hydrolysis activity"/>
    <property type="evidence" value="ECO:0007669"/>
    <property type="project" value="InterPro"/>
</dbReference>
<dbReference type="GO" id="GO:0005886">
    <property type="term" value="C:plasma membrane"/>
    <property type="evidence" value="ECO:0007669"/>
    <property type="project" value="UniProtKB-SubCell"/>
</dbReference>
<evidence type="ECO:0000256" key="7">
    <source>
        <dbReference type="ARBA" id="ARBA00023136"/>
    </source>
</evidence>
<dbReference type="PROSITE" id="PS00154">
    <property type="entry name" value="ATPASE_E1_E2"/>
    <property type="match status" value="1"/>
</dbReference>
<dbReference type="Pfam" id="PF00702">
    <property type="entry name" value="Hydrolase"/>
    <property type="match status" value="1"/>
</dbReference>
<keyword evidence="10" id="KW-0547">Nucleotide-binding</keyword>
<reference evidence="12 13" key="1">
    <citation type="submission" date="2010-08" db="EMBL/GenBank/DDBJ databases">
        <authorList>
            <person name="Harkins D.M."/>
            <person name="Madupu R."/>
            <person name="Durkin A.S."/>
            <person name="Torralba M."/>
            <person name="Methe B."/>
            <person name="Sutton G.G."/>
            <person name="Nelson K.E."/>
        </authorList>
    </citation>
    <scope>NUCLEOTIDE SEQUENCE [LARGE SCALE GENOMIC DNA]</scope>
    <source>
        <strain evidence="12 13">DSM 17678</strain>
    </source>
</reference>
<sequence>MIQMGNRTFSLKGKIVSNIEGRIRIKYSGLKYIQDLYSDLIDEVGSLYYVEYVAVNSVTETVLIKYNNDAKIDSGEIVETVDYIMQKFSLDIYKNYIEARNNEMNNKYDGEEMSSRKLIARLLVNGSVILATRFLGGANSPLINQPRYDKFTTLPAITSLALTSPLFRSAWDGMVEDKRPNADALTIMSIVASLMLGNSISALTIIALSDIAEFMTAYTVERTRNSIKNLLSVEQDTTWKVLEDGSLEKCGVDKLVKEDLVVTHTGEKICVDGEVIDGEAIVDLSSVSGEYMPVIKKKGDKVFAGGLIKNGTITVKAEKVGDDTVISRIIDLVENSATQQAPIQKYADKFSNYLVPLNLLLCGVVYAATRSTTKALNMLVIDYSCGIKLSTATAFSASINTSVKNGVLIKGGAFIEQLSMTDTVVFDKTGTITEGKPRIRDIYIEEGSSYTEKDLVSYACAAEETSSHPLSYCVLEYGKLLGVQIPKHGPIETVVARGTSTEVDGKLVRAGNLKFMTENGIEPSSQAIEFAMGSTPIFVSYGDEFIGVLGAFDKPRKNIKRAINMMRSNGINEVVILTGDMGKQAQEVAAKVNADSFRAELLPEDKANEILKMKSEGTGVIMVGDGINDAPALSYANVGISLGSKSTDVAMETSDLVIHSDDPIMIPRVIDLSHKTMEIVKQNFALVAGINTVGLVLGATSNISVFWSAVMHNMSTILVVGNSCRLLFHKSLRGGM</sequence>
<evidence type="ECO:0000313" key="13">
    <source>
        <dbReference type="Proteomes" id="UP000003244"/>
    </source>
</evidence>
<evidence type="ECO:0000256" key="2">
    <source>
        <dbReference type="ARBA" id="ARBA00006024"/>
    </source>
</evidence>
<dbReference type="InterPro" id="IPR027256">
    <property type="entry name" value="P-typ_ATPase_IB"/>
</dbReference>
<feature type="domain" description="P-type ATPase A" evidence="11">
    <location>
        <begin position="237"/>
        <end position="334"/>
    </location>
</feature>
<evidence type="ECO:0000256" key="1">
    <source>
        <dbReference type="ARBA" id="ARBA00004141"/>
    </source>
</evidence>
<dbReference type="InterPro" id="IPR023214">
    <property type="entry name" value="HAD_sf"/>
</dbReference>
<name>E0E4U0_9FIRM</name>
<dbReference type="InterPro" id="IPR059000">
    <property type="entry name" value="ATPase_P-type_domA"/>
</dbReference>
<organism evidence="12 13">
    <name type="scientific">Peptostreptococcus stomatis DSM 17678</name>
    <dbReference type="NCBI Taxonomy" id="596315"/>
    <lineage>
        <taxon>Bacteria</taxon>
        <taxon>Bacillati</taxon>
        <taxon>Bacillota</taxon>
        <taxon>Clostridia</taxon>
        <taxon>Peptostreptococcales</taxon>
        <taxon>Peptostreptococcaceae</taxon>
        <taxon>Peptostreptococcus</taxon>
    </lineage>
</organism>
<keyword evidence="10" id="KW-1003">Cell membrane</keyword>
<dbReference type="SFLD" id="SFLDF00027">
    <property type="entry name" value="p-type_atpase"/>
    <property type="match status" value="1"/>
</dbReference>
<accession>E0E4U0</accession>
<dbReference type="Gene3D" id="3.40.50.1000">
    <property type="entry name" value="HAD superfamily/HAD-like"/>
    <property type="match status" value="1"/>
</dbReference>
<dbReference type="GO" id="GO:0008551">
    <property type="term" value="F:P-type cadmium transporter activity"/>
    <property type="evidence" value="ECO:0007669"/>
    <property type="project" value="UniProtKB-EC"/>
</dbReference>
<dbReference type="EC" id="7.2.2.21" evidence="8"/>
<dbReference type="InterPro" id="IPR044492">
    <property type="entry name" value="P_typ_ATPase_HD_dom"/>
</dbReference>
<keyword evidence="4 10" id="KW-0812">Transmembrane</keyword>
<keyword evidence="3" id="KW-0104">Cadmium</keyword>
<evidence type="ECO:0000256" key="6">
    <source>
        <dbReference type="ARBA" id="ARBA00022989"/>
    </source>
</evidence>
<dbReference type="SFLD" id="SFLDS00003">
    <property type="entry name" value="Haloacid_Dehalogenase"/>
    <property type="match status" value="1"/>
</dbReference>
<evidence type="ECO:0000256" key="10">
    <source>
        <dbReference type="RuleBase" id="RU362081"/>
    </source>
</evidence>
<dbReference type="Proteomes" id="UP000003244">
    <property type="component" value="Unassembled WGS sequence"/>
</dbReference>
<evidence type="ECO:0000256" key="3">
    <source>
        <dbReference type="ARBA" id="ARBA00022539"/>
    </source>
</evidence>
<evidence type="ECO:0000256" key="4">
    <source>
        <dbReference type="ARBA" id="ARBA00022692"/>
    </source>
</evidence>
<dbReference type="GO" id="GO:0005524">
    <property type="term" value="F:ATP binding"/>
    <property type="evidence" value="ECO:0007669"/>
    <property type="project" value="UniProtKB-UniRule"/>
</dbReference>
<evidence type="ECO:0000313" key="12">
    <source>
        <dbReference type="EMBL" id="EFM64045.1"/>
    </source>
</evidence>
<comment type="subcellular location">
    <subcellularLocation>
        <location evidence="10">Cell membrane</location>
    </subcellularLocation>
    <subcellularLocation>
        <location evidence="1">Membrane</location>
        <topology evidence="1">Multi-pass membrane protein</topology>
    </subcellularLocation>
</comment>
<feature type="transmembrane region" description="Helical" evidence="10">
    <location>
        <begin position="684"/>
        <end position="703"/>
    </location>
</feature>
<dbReference type="InterPro" id="IPR001757">
    <property type="entry name" value="P_typ_ATPase"/>
</dbReference>
<dbReference type="EMBL" id="ADGQ01000071">
    <property type="protein sequence ID" value="EFM64045.1"/>
    <property type="molecule type" value="Genomic_DNA"/>
</dbReference>
<dbReference type="PANTHER" id="PTHR48085:SF5">
    <property type="entry name" value="CADMIUM_ZINC-TRANSPORTING ATPASE HMA4-RELATED"/>
    <property type="match status" value="1"/>
</dbReference>
<dbReference type="NCBIfam" id="TIGR01494">
    <property type="entry name" value="ATPase_P-type"/>
    <property type="match status" value="2"/>
</dbReference>
<dbReference type="AlphaFoldDB" id="E0E4U0"/>
<dbReference type="NCBIfam" id="TIGR01525">
    <property type="entry name" value="ATPase-IB_hvy"/>
    <property type="match status" value="1"/>
</dbReference>
<comment type="caution">
    <text evidence="12">The sequence shown here is derived from an EMBL/GenBank/DDBJ whole genome shotgun (WGS) entry which is preliminary data.</text>
</comment>
<keyword evidence="13" id="KW-1185">Reference proteome</keyword>
<evidence type="ECO:0000256" key="8">
    <source>
        <dbReference type="ARBA" id="ARBA00039103"/>
    </source>
</evidence>
<dbReference type="Gene3D" id="3.40.1110.10">
    <property type="entry name" value="Calcium-transporting ATPase, cytoplasmic domain N"/>
    <property type="match status" value="1"/>
</dbReference>
<comment type="caution">
    <text evidence="10">Lacks conserved residue(s) required for the propagation of feature annotation.</text>
</comment>
<dbReference type="SUPFAM" id="SSF81653">
    <property type="entry name" value="Calcium ATPase, transduction domain A"/>
    <property type="match status" value="1"/>
</dbReference>
<protein>
    <recommendedName>
        <fullName evidence="8">Cd(2+)-exporting ATPase</fullName>
        <ecNumber evidence="8">7.2.2.21</ecNumber>
    </recommendedName>
</protein>
<evidence type="ECO:0000256" key="5">
    <source>
        <dbReference type="ARBA" id="ARBA00022967"/>
    </source>
</evidence>
<dbReference type="Gene3D" id="2.70.150.10">
    <property type="entry name" value="Calcium-transporting ATPase, cytoplasmic transduction domain A"/>
    <property type="match status" value="1"/>
</dbReference>